<feature type="domain" description="Polysaccharide export protein N-terminal" evidence="15">
    <location>
        <begin position="58"/>
        <end position="155"/>
    </location>
</feature>
<gene>
    <name evidence="17" type="ORF">GQ41_3221</name>
</gene>
<comment type="caution">
    <text evidence="17">The sequence shown here is derived from an EMBL/GenBank/DDBJ whole genome shotgun (WGS) entry which is preliminary data.</text>
</comment>
<evidence type="ECO:0000259" key="15">
    <source>
        <dbReference type="Pfam" id="PF02563"/>
    </source>
</evidence>
<evidence type="ECO:0000256" key="7">
    <source>
        <dbReference type="ARBA" id="ARBA00022729"/>
    </source>
</evidence>
<comment type="subcellular location">
    <subcellularLocation>
        <location evidence="1">Cell outer membrane</location>
        <topology evidence="1">Multi-pass membrane protein</topology>
    </subcellularLocation>
</comment>
<evidence type="ECO:0000256" key="9">
    <source>
        <dbReference type="ARBA" id="ARBA00023065"/>
    </source>
</evidence>
<sequence length="274" mass="30691">MNLKLHFKNRLSRSLIPILDRLVMLIIGSFILNSCGNMKDATYFSGTQNTKFMNNYENWEPVIKPNDMLSIMVSSVNPEASEIFNVSNTNTSQSSTVSGTTAQVSGYLVDQDGFIRFPILGNIKATGITKNKLREEITKQLEERKLLIGPIVDIRYLNFKVSILGEVKDPSVLTIPDEKISIFEALGLAGDITVYGNRKNVSIIREGEYGVKTLYRIDLTTNEIFTSPYYYLRPNDVVYVEANKSKIASSSQARLWIPVLLSTISLAIITITAF</sequence>
<keyword evidence="11" id="KW-0472">Membrane</keyword>
<dbReference type="Gene3D" id="3.10.560.10">
    <property type="entry name" value="Outer membrane lipoprotein wza domain like"/>
    <property type="match status" value="1"/>
</dbReference>
<evidence type="ECO:0000256" key="12">
    <source>
        <dbReference type="ARBA" id="ARBA00023139"/>
    </source>
</evidence>
<evidence type="ECO:0000256" key="14">
    <source>
        <dbReference type="ARBA" id="ARBA00023288"/>
    </source>
</evidence>
<reference evidence="17 18" key="1">
    <citation type="submission" date="2019-06" db="EMBL/GenBank/DDBJ databases">
        <title>A large-scale integrated study on North Sea by COGITO (Coastal Microbe Genomic &amp; Taxonomic Observatory).</title>
        <authorList>
            <person name="Teeling H."/>
        </authorList>
    </citation>
    <scope>NUCLEOTIDE SEQUENCE [LARGE SCALE GENOMIC DNA]</scope>
    <source>
        <strain evidence="17 18">MAR_2009_79</strain>
    </source>
</reference>
<evidence type="ECO:0000256" key="4">
    <source>
        <dbReference type="ARBA" id="ARBA00022452"/>
    </source>
</evidence>
<evidence type="ECO:0000256" key="13">
    <source>
        <dbReference type="ARBA" id="ARBA00023237"/>
    </source>
</evidence>
<dbReference type="EMBL" id="VHIF01000001">
    <property type="protein sequence ID" value="TQO38568.1"/>
    <property type="molecule type" value="Genomic_DNA"/>
</dbReference>
<comment type="similarity">
    <text evidence="2">Belongs to the BexD/CtrA/VexA family.</text>
</comment>
<keyword evidence="18" id="KW-1185">Reference proteome</keyword>
<dbReference type="Pfam" id="PF22461">
    <property type="entry name" value="SLBB_2"/>
    <property type="match status" value="1"/>
</dbReference>
<keyword evidence="10" id="KW-0626">Porin</keyword>
<evidence type="ECO:0000256" key="2">
    <source>
        <dbReference type="ARBA" id="ARBA00009450"/>
    </source>
</evidence>
<keyword evidence="7" id="KW-0732">Signal</keyword>
<name>A0ABY3ADK6_9FLAO</name>
<evidence type="ECO:0000256" key="1">
    <source>
        <dbReference type="ARBA" id="ARBA00004571"/>
    </source>
</evidence>
<evidence type="ECO:0000256" key="3">
    <source>
        <dbReference type="ARBA" id="ARBA00022448"/>
    </source>
</evidence>
<dbReference type="InterPro" id="IPR054765">
    <property type="entry name" value="SLBB_dom"/>
</dbReference>
<evidence type="ECO:0000259" key="16">
    <source>
        <dbReference type="Pfam" id="PF22461"/>
    </source>
</evidence>
<dbReference type="RefSeq" id="WP_227020969.1">
    <property type="nucleotide sequence ID" value="NZ_VHIF01000001.1"/>
</dbReference>
<keyword evidence="13" id="KW-0998">Cell outer membrane</keyword>
<evidence type="ECO:0000256" key="10">
    <source>
        <dbReference type="ARBA" id="ARBA00023114"/>
    </source>
</evidence>
<dbReference type="InterPro" id="IPR049712">
    <property type="entry name" value="Poly_export"/>
</dbReference>
<keyword evidence="3" id="KW-0813">Transport</keyword>
<dbReference type="PANTHER" id="PTHR33619">
    <property type="entry name" value="POLYSACCHARIDE EXPORT PROTEIN GFCE-RELATED"/>
    <property type="match status" value="1"/>
</dbReference>
<accession>A0ABY3ADK6</accession>
<protein>
    <submittedName>
        <fullName evidence="17">Polysaccharide export outer membrane protein</fullName>
    </submittedName>
</protein>
<proteinExistence type="inferred from homology"/>
<evidence type="ECO:0000313" key="18">
    <source>
        <dbReference type="Proteomes" id="UP000315363"/>
    </source>
</evidence>
<dbReference type="Pfam" id="PF02563">
    <property type="entry name" value="Poly_export"/>
    <property type="match status" value="1"/>
</dbReference>
<feature type="domain" description="SLBB" evidence="16">
    <location>
        <begin position="160"/>
        <end position="240"/>
    </location>
</feature>
<keyword evidence="9" id="KW-0406">Ion transport</keyword>
<evidence type="ECO:0000256" key="5">
    <source>
        <dbReference type="ARBA" id="ARBA00022597"/>
    </source>
</evidence>
<evidence type="ECO:0000256" key="11">
    <source>
        <dbReference type="ARBA" id="ARBA00023136"/>
    </source>
</evidence>
<dbReference type="InterPro" id="IPR003715">
    <property type="entry name" value="Poly_export_N"/>
</dbReference>
<evidence type="ECO:0000313" key="17">
    <source>
        <dbReference type="EMBL" id="TQO38568.1"/>
    </source>
</evidence>
<keyword evidence="6" id="KW-0812">Transmembrane</keyword>
<evidence type="ECO:0000256" key="8">
    <source>
        <dbReference type="ARBA" id="ARBA00023047"/>
    </source>
</evidence>
<keyword evidence="5" id="KW-0762">Sugar transport</keyword>
<keyword evidence="14" id="KW-0449">Lipoprotein</keyword>
<dbReference type="PANTHER" id="PTHR33619:SF3">
    <property type="entry name" value="POLYSACCHARIDE EXPORT PROTEIN GFCE-RELATED"/>
    <property type="match status" value="1"/>
</dbReference>
<evidence type="ECO:0000256" key="6">
    <source>
        <dbReference type="ARBA" id="ARBA00022692"/>
    </source>
</evidence>
<dbReference type="Proteomes" id="UP000315363">
    <property type="component" value="Unassembled WGS sequence"/>
</dbReference>
<keyword evidence="12" id="KW-0564">Palmitate</keyword>
<keyword evidence="8" id="KW-0625">Polysaccharide transport</keyword>
<organism evidence="17 18">
    <name type="scientific">Arenibacter algicola</name>
    <dbReference type="NCBI Taxonomy" id="616991"/>
    <lineage>
        <taxon>Bacteria</taxon>
        <taxon>Pseudomonadati</taxon>
        <taxon>Bacteroidota</taxon>
        <taxon>Flavobacteriia</taxon>
        <taxon>Flavobacteriales</taxon>
        <taxon>Flavobacteriaceae</taxon>
        <taxon>Arenibacter</taxon>
    </lineage>
</organism>
<keyword evidence="4" id="KW-1134">Transmembrane beta strand</keyword>